<feature type="domain" description="Tetrapyrrole biosynthesis uroporphyrinogen III synthase" evidence="1">
    <location>
        <begin position="37"/>
        <end position="249"/>
    </location>
</feature>
<dbReference type="GO" id="GO:0004852">
    <property type="term" value="F:uroporphyrinogen-III synthase activity"/>
    <property type="evidence" value="ECO:0007669"/>
    <property type="project" value="InterPro"/>
</dbReference>
<evidence type="ECO:0000259" key="1">
    <source>
        <dbReference type="Pfam" id="PF02602"/>
    </source>
</evidence>
<dbReference type="OrthoDB" id="1149788at2"/>
<dbReference type="SUPFAM" id="SSF69618">
    <property type="entry name" value="HemD-like"/>
    <property type="match status" value="1"/>
</dbReference>
<dbReference type="AlphaFoldDB" id="A0A0U4CM02"/>
<sequence length="276" mass="31125">MAESADKPGTGRHAKRITSILVTQPKPTNDVSPYFAIAEKYGIQVDFREFIDVQPVSYKDFRREKINIPDYTAVIFTSRNAVDHFFRICQEAKLEMPAEMKYFCISEQTANYLQKYIVLRKRKLFVGQRTAADLFEVIKKHKGENFLYPCSDIRKDDLPVFMRANNLKFSEAVIYRTVASDLSDLSDVKYDCIAFFSPSGISSLFINFPDFVQDGTRIAAFGPTTAKAVIDAGLILDIEAPHPNAPSMTGAIEAYIRRHSQPEVGKTSSKNANPKV</sequence>
<proteinExistence type="predicted"/>
<evidence type="ECO:0000313" key="3">
    <source>
        <dbReference type="Proteomes" id="UP000059542"/>
    </source>
</evidence>
<protein>
    <submittedName>
        <fullName evidence="2">Uroporphyrinogen-III synthase</fullName>
    </submittedName>
</protein>
<name>A0A0U4CM02_9BACT</name>
<dbReference type="InterPro" id="IPR036108">
    <property type="entry name" value="4pyrrol_syn_uPrphyn_synt_sf"/>
</dbReference>
<dbReference type="Gene3D" id="3.40.50.10090">
    <property type="match status" value="2"/>
</dbReference>
<gene>
    <name evidence="2" type="ORF">AUC43_03735</name>
</gene>
<organism evidence="2 3">
    <name type="scientific">Hymenobacter sedentarius</name>
    <dbReference type="NCBI Taxonomy" id="1411621"/>
    <lineage>
        <taxon>Bacteria</taxon>
        <taxon>Pseudomonadati</taxon>
        <taxon>Bacteroidota</taxon>
        <taxon>Cytophagia</taxon>
        <taxon>Cytophagales</taxon>
        <taxon>Hymenobacteraceae</taxon>
        <taxon>Hymenobacter</taxon>
    </lineage>
</organism>
<dbReference type="Proteomes" id="UP000059542">
    <property type="component" value="Chromosome"/>
</dbReference>
<reference evidence="2 3" key="1">
    <citation type="submission" date="2015-12" db="EMBL/GenBank/DDBJ databases">
        <authorList>
            <person name="Shamseldin A."/>
            <person name="Moawad H."/>
            <person name="Abd El-Rahim W.M."/>
            <person name="Sadowsky M.J."/>
        </authorList>
    </citation>
    <scope>NUCLEOTIDE SEQUENCE [LARGE SCALE GENOMIC DNA]</scope>
    <source>
        <strain evidence="2 3">DG5B</strain>
    </source>
</reference>
<dbReference type="CDD" id="cd06578">
    <property type="entry name" value="HemD"/>
    <property type="match status" value="1"/>
</dbReference>
<dbReference type="KEGG" id="hyg:AUC43_03735"/>
<keyword evidence="3" id="KW-1185">Reference proteome</keyword>
<dbReference type="EMBL" id="CP013909">
    <property type="protein sequence ID" value="ALW84286.1"/>
    <property type="molecule type" value="Genomic_DNA"/>
</dbReference>
<dbReference type="STRING" id="1411621.AUC43_03735"/>
<dbReference type="GO" id="GO:0005829">
    <property type="term" value="C:cytosol"/>
    <property type="evidence" value="ECO:0007669"/>
    <property type="project" value="TreeGrafter"/>
</dbReference>
<dbReference type="GO" id="GO:0006780">
    <property type="term" value="P:uroporphyrinogen III biosynthetic process"/>
    <property type="evidence" value="ECO:0007669"/>
    <property type="project" value="InterPro"/>
</dbReference>
<accession>A0A0U4CM02</accession>
<evidence type="ECO:0000313" key="2">
    <source>
        <dbReference type="EMBL" id="ALW84286.1"/>
    </source>
</evidence>
<dbReference type="InterPro" id="IPR039793">
    <property type="entry name" value="UROS/Hem4"/>
</dbReference>
<dbReference type="PANTHER" id="PTHR12390">
    <property type="entry name" value="UROPORPHYRINOGEN III SYNTHASE"/>
    <property type="match status" value="1"/>
</dbReference>
<dbReference type="Pfam" id="PF02602">
    <property type="entry name" value="HEM4"/>
    <property type="match status" value="1"/>
</dbReference>
<dbReference type="RefSeq" id="WP_068190112.1">
    <property type="nucleotide sequence ID" value="NZ_CP013909.1"/>
</dbReference>
<dbReference type="PANTHER" id="PTHR12390:SF0">
    <property type="entry name" value="UROPORPHYRINOGEN-III SYNTHASE"/>
    <property type="match status" value="1"/>
</dbReference>
<dbReference type="InterPro" id="IPR003754">
    <property type="entry name" value="4pyrrol_synth_uPrphyn_synth"/>
</dbReference>